<dbReference type="Proteomes" id="UP000017820">
    <property type="component" value="Unassembled WGS sequence"/>
</dbReference>
<protein>
    <submittedName>
        <fullName evidence="2">Uncharacterized protein</fullName>
    </submittedName>
</protein>
<keyword evidence="1" id="KW-0812">Transmembrane</keyword>
<gene>
    <name evidence="2" type="ORF">PL2TA16_01894</name>
</gene>
<feature type="transmembrane region" description="Helical" evidence="1">
    <location>
        <begin position="41"/>
        <end position="63"/>
    </location>
</feature>
<keyword evidence="1" id="KW-0472">Membrane</keyword>
<sequence length="174" mass="20623">MIIALFVGWKSINTRCLLLMLVALELMDTIFTEIAISWGNYYYLCVFIISWAYVYVVFARRLIVAKLKSRSRLCKDVYDHFYFTRQEGALLFVYISYVFVTFIALVELGLFVLYVIDSFPYIRYLFSPLLTFFCLMEAIVILWLATRTAPVDEHVLAMKHARKMRRNNHSDRHK</sequence>
<organism evidence="2 3">
    <name type="scientific">Pseudoalteromonas luteoviolacea (strain 2ta16)</name>
    <dbReference type="NCBI Taxonomy" id="1353533"/>
    <lineage>
        <taxon>Bacteria</taxon>
        <taxon>Pseudomonadati</taxon>
        <taxon>Pseudomonadota</taxon>
        <taxon>Gammaproteobacteria</taxon>
        <taxon>Alteromonadales</taxon>
        <taxon>Pseudoalteromonadaceae</taxon>
        <taxon>Pseudoalteromonas</taxon>
    </lineage>
</organism>
<proteinExistence type="predicted"/>
<keyword evidence="1" id="KW-1133">Transmembrane helix</keyword>
<comment type="caution">
    <text evidence="2">The sequence shown here is derived from an EMBL/GenBank/DDBJ whole genome shotgun (WGS) entry which is preliminary data.</text>
</comment>
<evidence type="ECO:0000313" key="3">
    <source>
        <dbReference type="Proteomes" id="UP000017820"/>
    </source>
</evidence>
<dbReference type="AlphaFoldDB" id="V4HJ28"/>
<evidence type="ECO:0000313" key="2">
    <source>
        <dbReference type="EMBL" id="ESP90790.1"/>
    </source>
</evidence>
<feature type="transmembrane region" description="Helical" evidence="1">
    <location>
        <begin position="91"/>
        <end position="116"/>
    </location>
</feature>
<feature type="transmembrane region" description="Helical" evidence="1">
    <location>
        <begin position="122"/>
        <end position="145"/>
    </location>
</feature>
<reference evidence="2 3" key="1">
    <citation type="submission" date="2013-07" db="EMBL/GenBank/DDBJ databases">
        <title>Draft genome sequence of Pseudoalteromonas luteoviolacea 2ta16.</title>
        <authorList>
            <person name="Allen E.E."/>
            <person name="Azam F."/>
            <person name="Podell S."/>
        </authorList>
    </citation>
    <scope>NUCLEOTIDE SEQUENCE [LARGE SCALE GENOMIC DNA]</scope>
    <source>
        <strain evidence="2 3">2ta16</strain>
    </source>
</reference>
<feature type="transmembrane region" description="Helical" evidence="1">
    <location>
        <begin position="12"/>
        <end position="35"/>
    </location>
</feature>
<name>V4HJ28_PSEL2</name>
<dbReference type="EMBL" id="AUSV01000134">
    <property type="protein sequence ID" value="ESP90790.1"/>
    <property type="molecule type" value="Genomic_DNA"/>
</dbReference>
<accession>V4HJ28</accession>
<dbReference type="PATRIC" id="fig|1353533.3.peg.5334"/>
<evidence type="ECO:0000256" key="1">
    <source>
        <dbReference type="SAM" id="Phobius"/>
    </source>
</evidence>